<evidence type="ECO:0000313" key="7">
    <source>
        <dbReference type="EMBL" id="KAH8705982.1"/>
    </source>
</evidence>
<dbReference type="PANTHER" id="PTHR43836">
    <property type="entry name" value="CATECHOL O-METHYLTRANSFERASE 1-RELATED"/>
    <property type="match status" value="1"/>
</dbReference>
<dbReference type="EC" id="2.1.1.6" evidence="1"/>
<dbReference type="PANTHER" id="PTHR43836:SF2">
    <property type="entry name" value="CATECHOL O-METHYLTRANSFERASE 1-RELATED"/>
    <property type="match status" value="1"/>
</dbReference>
<keyword evidence="3" id="KW-0808">Transferase</keyword>
<comment type="similarity">
    <text evidence="6">Belongs to the class I-like SAM-binding methyltransferase superfamily. Cation-dependent O-methyltransferase family.</text>
</comment>
<dbReference type="EMBL" id="JAJTJA010000001">
    <property type="protein sequence ID" value="KAH8705982.1"/>
    <property type="molecule type" value="Genomic_DNA"/>
</dbReference>
<dbReference type="InterPro" id="IPR029063">
    <property type="entry name" value="SAM-dependent_MTases_sf"/>
</dbReference>
<keyword evidence="5" id="KW-0128">Catecholamine metabolism</keyword>
<sequence>MGKIDLPKREDSPHDDSRATDLLHYIFSLPNVEELRGHPDKILAAIDDYSENYKLLMVVGQDKGGHVVSLIQRNKPSTMVEAGAFVGYSAIMFGDAVRQAGGKQYISLEINPVFAAVSSLLVELAGLGDFVQILIAPCSISLARFVHDDILVNGHIDMLFIDHWQKLYVPDLWVVEQLGLLKPGVSTVVADNIIIPGAPEYLEWVTASPAEKRDKLKALERPETIGSERLIELIKKNGYRSEGVKLDNVLGNPNLIYETECHKYPLLGKEDALAVTKVVGVEK</sequence>
<dbReference type="GeneID" id="70243803"/>
<dbReference type="GO" id="GO:0032259">
    <property type="term" value="P:methylation"/>
    <property type="evidence" value="ECO:0007669"/>
    <property type="project" value="UniProtKB-KW"/>
</dbReference>
<dbReference type="Pfam" id="PF01596">
    <property type="entry name" value="Methyltransf_3"/>
    <property type="match status" value="1"/>
</dbReference>
<evidence type="ECO:0000256" key="5">
    <source>
        <dbReference type="ARBA" id="ARBA00022939"/>
    </source>
</evidence>
<dbReference type="GO" id="GO:0008171">
    <property type="term" value="F:O-methyltransferase activity"/>
    <property type="evidence" value="ECO:0007669"/>
    <property type="project" value="InterPro"/>
</dbReference>
<gene>
    <name evidence="7" type="ORF">BGW36DRAFT_354365</name>
</gene>
<keyword evidence="4" id="KW-0949">S-adenosyl-L-methionine</keyword>
<reference evidence="7" key="1">
    <citation type="submission" date="2021-12" db="EMBL/GenBank/DDBJ databases">
        <title>Convergent genome expansion in fungi linked to evolution of root-endophyte symbiosis.</title>
        <authorList>
            <consortium name="DOE Joint Genome Institute"/>
            <person name="Ke Y.-H."/>
            <person name="Bonito G."/>
            <person name="Liao H.-L."/>
            <person name="Looney B."/>
            <person name="Rojas-Flechas A."/>
            <person name="Nash J."/>
            <person name="Hameed K."/>
            <person name="Schadt C."/>
            <person name="Martin F."/>
            <person name="Crous P.W."/>
            <person name="Miettinen O."/>
            <person name="Magnuson J.K."/>
            <person name="Labbe J."/>
            <person name="Jacobson D."/>
            <person name="Doktycz M.J."/>
            <person name="Veneault-Fourrey C."/>
            <person name="Kuo A."/>
            <person name="Mondo S."/>
            <person name="Calhoun S."/>
            <person name="Riley R."/>
            <person name="Ohm R."/>
            <person name="LaButti K."/>
            <person name="Andreopoulos B."/>
            <person name="Pangilinan J."/>
            <person name="Nolan M."/>
            <person name="Tritt A."/>
            <person name="Clum A."/>
            <person name="Lipzen A."/>
            <person name="Daum C."/>
            <person name="Barry K."/>
            <person name="Grigoriev I.V."/>
            <person name="Vilgalys R."/>
        </authorList>
    </citation>
    <scope>NUCLEOTIDE SEQUENCE</scope>
    <source>
        <strain evidence="7">PMI_201</strain>
    </source>
</reference>
<dbReference type="AlphaFoldDB" id="A0AAD4L4T8"/>
<dbReference type="RefSeq" id="XP_046078603.1">
    <property type="nucleotide sequence ID" value="XM_046213516.1"/>
</dbReference>
<name>A0AAD4L4T8_9EURO</name>
<accession>A0AAD4L4T8</accession>
<evidence type="ECO:0000256" key="3">
    <source>
        <dbReference type="ARBA" id="ARBA00022679"/>
    </source>
</evidence>
<evidence type="ECO:0000256" key="2">
    <source>
        <dbReference type="ARBA" id="ARBA00022603"/>
    </source>
</evidence>
<dbReference type="Proteomes" id="UP001201262">
    <property type="component" value="Unassembled WGS sequence"/>
</dbReference>
<comment type="caution">
    <text evidence="7">The sequence shown here is derived from an EMBL/GenBank/DDBJ whole genome shotgun (WGS) entry which is preliminary data.</text>
</comment>
<evidence type="ECO:0000313" key="8">
    <source>
        <dbReference type="Proteomes" id="UP001201262"/>
    </source>
</evidence>
<evidence type="ECO:0000256" key="6">
    <source>
        <dbReference type="ARBA" id="ARBA00023453"/>
    </source>
</evidence>
<proteinExistence type="inferred from homology"/>
<keyword evidence="2" id="KW-0489">Methyltransferase</keyword>
<keyword evidence="8" id="KW-1185">Reference proteome</keyword>
<dbReference type="SUPFAM" id="SSF53335">
    <property type="entry name" value="S-adenosyl-L-methionine-dependent methyltransferases"/>
    <property type="match status" value="1"/>
</dbReference>
<evidence type="ECO:0000256" key="1">
    <source>
        <dbReference type="ARBA" id="ARBA00012880"/>
    </source>
</evidence>
<dbReference type="PROSITE" id="PS51682">
    <property type="entry name" value="SAM_OMT_I"/>
    <property type="match status" value="1"/>
</dbReference>
<protein>
    <recommendedName>
        <fullName evidence="1">catechol O-methyltransferase</fullName>
        <ecNumber evidence="1">2.1.1.6</ecNumber>
    </recommendedName>
</protein>
<dbReference type="GO" id="GO:0006584">
    <property type="term" value="P:catecholamine metabolic process"/>
    <property type="evidence" value="ECO:0007669"/>
    <property type="project" value="UniProtKB-KW"/>
</dbReference>
<dbReference type="Gene3D" id="3.40.50.150">
    <property type="entry name" value="Vaccinia Virus protein VP39"/>
    <property type="match status" value="1"/>
</dbReference>
<dbReference type="InterPro" id="IPR002935">
    <property type="entry name" value="SAM_O-MeTrfase"/>
</dbReference>
<organism evidence="7 8">
    <name type="scientific">Talaromyces proteolyticus</name>
    <dbReference type="NCBI Taxonomy" id="1131652"/>
    <lineage>
        <taxon>Eukaryota</taxon>
        <taxon>Fungi</taxon>
        <taxon>Dikarya</taxon>
        <taxon>Ascomycota</taxon>
        <taxon>Pezizomycotina</taxon>
        <taxon>Eurotiomycetes</taxon>
        <taxon>Eurotiomycetidae</taxon>
        <taxon>Eurotiales</taxon>
        <taxon>Trichocomaceae</taxon>
        <taxon>Talaromyces</taxon>
        <taxon>Talaromyces sect. Bacilispori</taxon>
    </lineage>
</organism>
<evidence type="ECO:0000256" key="4">
    <source>
        <dbReference type="ARBA" id="ARBA00022691"/>
    </source>
</evidence>